<evidence type="ECO:0000259" key="1">
    <source>
        <dbReference type="Pfam" id="PF05943"/>
    </source>
</evidence>
<dbReference type="PANTHER" id="PTHR35565:SF3">
    <property type="entry name" value="TYPE VI SECRETION SYSTEM SHEATH PROTEIN TSSC1"/>
    <property type="match status" value="1"/>
</dbReference>
<dbReference type="NCBIfam" id="TIGR03355">
    <property type="entry name" value="VI_chp_2"/>
    <property type="match status" value="1"/>
</dbReference>
<comment type="caution">
    <text evidence="4">The sequence shown here is derived from an EMBL/GenBank/DDBJ whole genome shotgun (WGS) entry which is preliminary data.</text>
</comment>
<dbReference type="InterPro" id="IPR044032">
    <property type="entry name" value="TssC1_C"/>
</dbReference>
<reference evidence="5 6" key="1">
    <citation type="submission" date="2018-08" db="EMBL/GenBank/DDBJ databases">
        <title>Recombination of ecologically and evolutionarily significant loci maintains genetic cohesion in the Pseudomonas syringae species complex.</title>
        <authorList>
            <person name="Dillon M."/>
            <person name="Thakur S."/>
            <person name="Almeida R.N.D."/>
            <person name="Weir B.S."/>
            <person name="Guttman D.S."/>
        </authorList>
    </citation>
    <scope>NUCLEOTIDE SEQUENCE [LARGE SCALE GENOMIC DNA]</scope>
    <source>
        <strain evidence="3 6">ICMP 2732</strain>
        <strain evidence="4 5">ICMP 8670</strain>
    </source>
</reference>
<dbReference type="InterPro" id="IPR010269">
    <property type="entry name" value="T6SS_TssC-like"/>
</dbReference>
<organism evidence="4 5">
    <name type="scientific">Pseudomonas syringae pv. primulae</name>
    <dbReference type="NCBI Taxonomy" id="251707"/>
    <lineage>
        <taxon>Bacteria</taxon>
        <taxon>Pseudomonadati</taxon>
        <taxon>Pseudomonadota</taxon>
        <taxon>Gammaproteobacteria</taxon>
        <taxon>Pseudomonadales</taxon>
        <taxon>Pseudomonadaceae</taxon>
        <taxon>Pseudomonas</taxon>
    </lineage>
</organism>
<protein>
    <submittedName>
        <fullName evidence="4">Protein ImpC</fullName>
    </submittedName>
</protein>
<proteinExistence type="predicted"/>
<feature type="domain" description="TssC1 N-terminal" evidence="1">
    <location>
        <begin position="69"/>
        <end position="368"/>
    </location>
</feature>
<evidence type="ECO:0000313" key="6">
    <source>
        <dbReference type="Proteomes" id="UP000281350"/>
    </source>
</evidence>
<accession>A0A3M4SDV4</accession>
<gene>
    <name evidence="4" type="ORF">ALP92_03136</name>
    <name evidence="3" type="ORF">ALQ36_00817</name>
</gene>
<evidence type="ECO:0000313" key="4">
    <source>
        <dbReference type="EMBL" id="RMR13145.1"/>
    </source>
</evidence>
<evidence type="ECO:0000313" key="5">
    <source>
        <dbReference type="Proteomes" id="UP000276615"/>
    </source>
</evidence>
<dbReference type="InterPro" id="IPR044031">
    <property type="entry name" value="TssC1_N"/>
</dbReference>
<feature type="domain" description="TssC1 C-terminal" evidence="2">
    <location>
        <begin position="378"/>
        <end position="489"/>
    </location>
</feature>
<dbReference type="Pfam" id="PF18945">
    <property type="entry name" value="VipB_2"/>
    <property type="match status" value="1"/>
</dbReference>
<dbReference type="EMBL" id="RBPY01000089">
    <property type="protein sequence ID" value="RMO77662.1"/>
    <property type="molecule type" value="Genomic_DNA"/>
</dbReference>
<evidence type="ECO:0000313" key="3">
    <source>
        <dbReference type="EMBL" id="RMO77662.1"/>
    </source>
</evidence>
<dbReference type="RefSeq" id="WP_122279559.1">
    <property type="nucleotide sequence ID" value="NZ_RBPY01000089.1"/>
</dbReference>
<evidence type="ECO:0000259" key="2">
    <source>
        <dbReference type="Pfam" id="PF18945"/>
    </source>
</evidence>
<name>A0A3M4SDV4_9PSED</name>
<sequence>MAKSPSAESQGSEGNTQTLTLLDKIIAEGRMAHDDSQQGYARDMLAEFATQVLDEGMAIDKDTVAMINERIGKIDSLISDQLNEILHHEDVQKLEASWRGLHALVKNTETGTRLKLRLLNVSQKELQTDLEKAVEFDQSALFKKIYEEEYGTFGGHPFSVLVGDFTFGRHPQDIGLLEKISSVAAAAHAPFIAAASPRLFDMSSFTELSVPRDLAKVFESQELIKWRSFRESEDSRYVSLVLPHYLLRLPYGPDTNPVEGMNFVENTTGTDHSKYLWGNAAWALTQRITEAYAKYGWCAAIRGAEGGGAVEGLPAHTFRTSSGDLSLKCPTEVAITDRREKELNDLGFISLCHKKNSDVAVFFGGQSTNKPRLYNTNEANANARISAMLPYVLAASRFAHYLKVIMRDKIGSFMTRDNVQTYLNNWIADYVLINDNAPQEIKAQYPLREARVDVTEVPGKPGAYRATVFLRPHFQLEELTASIRLVATLPPPAAA</sequence>
<dbReference type="Proteomes" id="UP000281350">
    <property type="component" value="Unassembled WGS sequence"/>
</dbReference>
<dbReference type="Pfam" id="PF05943">
    <property type="entry name" value="VipB"/>
    <property type="match status" value="1"/>
</dbReference>
<dbReference type="PANTHER" id="PTHR35565">
    <property type="entry name" value="CYTOPLASMIC PROTEIN-RELATED"/>
    <property type="match status" value="1"/>
</dbReference>
<dbReference type="EMBL" id="RBRQ01000081">
    <property type="protein sequence ID" value="RMR13145.1"/>
    <property type="molecule type" value="Genomic_DNA"/>
</dbReference>
<dbReference type="AlphaFoldDB" id="A0A3M4SDV4"/>
<dbReference type="Proteomes" id="UP000276615">
    <property type="component" value="Unassembled WGS sequence"/>
</dbReference>